<dbReference type="FunFam" id="2.60.120.260:FF:000016">
    <property type="entry name" value="Contactin-associated protein-like 4 isoform 1"/>
    <property type="match status" value="1"/>
</dbReference>
<protein>
    <recommendedName>
        <fullName evidence="3">F5/8 type C domain-containing protein</fullName>
    </recommendedName>
</protein>
<dbReference type="InterPro" id="IPR037221">
    <property type="entry name" value="H-type_lectin_dom_sf"/>
</dbReference>
<dbReference type="eggNOG" id="ENOG502S76M">
    <property type="taxonomic scope" value="Eukaryota"/>
</dbReference>
<gene>
    <name evidence="4" type="ORF">DICPUDRAFT_152743</name>
</gene>
<dbReference type="Gene3D" id="2.60.120.260">
    <property type="entry name" value="Galactose-binding domain-like"/>
    <property type="match status" value="1"/>
</dbReference>
<dbReference type="SUPFAM" id="SSF141086">
    <property type="entry name" value="Agglutinin HPA-like"/>
    <property type="match status" value="1"/>
</dbReference>
<dbReference type="FunFam" id="2.60.40.2080:FF:000001">
    <property type="entry name" value="Discoidin-1 subunit A"/>
    <property type="match status" value="1"/>
</dbReference>
<organism evidence="4 5">
    <name type="scientific">Dictyostelium purpureum</name>
    <name type="common">Slime mold</name>
    <dbReference type="NCBI Taxonomy" id="5786"/>
    <lineage>
        <taxon>Eukaryota</taxon>
        <taxon>Amoebozoa</taxon>
        <taxon>Evosea</taxon>
        <taxon>Eumycetozoa</taxon>
        <taxon>Dictyostelia</taxon>
        <taxon>Dictyosteliales</taxon>
        <taxon>Dictyosteliaceae</taxon>
        <taxon>Dictyostelium</taxon>
    </lineage>
</organism>
<dbReference type="GO" id="GO:0070492">
    <property type="term" value="F:oligosaccharide binding"/>
    <property type="evidence" value="ECO:0000318"/>
    <property type="project" value="GO_Central"/>
</dbReference>
<evidence type="ECO:0000313" key="5">
    <source>
        <dbReference type="Proteomes" id="UP000001064"/>
    </source>
</evidence>
<dbReference type="VEuPathDB" id="AmoebaDB:DICPUDRAFT_152743"/>
<dbReference type="GO" id="GO:0005737">
    <property type="term" value="C:cytoplasm"/>
    <property type="evidence" value="ECO:0007669"/>
    <property type="project" value="UniProtKB-ARBA"/>
</dbReference>
<proteinExistence type="predicted"/>
<dbReference type="GO" id="GO:0098609">
    <property type="term" value="P:cell-cell adhesion"/>
    <property type="evidence" value="ECO:0000318"/>
    <property type="project" value="GO_Central"/>
</dbReference>
<keyword evidence="2" id="KW-0130">Cell adhesion</keyword>
<dbReference type="SMART" id="SM00231">
    <property type="entry name" value="FA58C"/>
    <property type="match status" value="1"/>
</dbReference>
<dbReference type="InParanoid" id="F0ZM63"/>
<evidence type="ECO:0000256" key="1">
    <source>
        <dbReference type="ARBA" id="ARBA00022734"/>
    </source>
</evidence>
<dbReference type="SUPFAM" id="SSF49785">
    <property type="entry name" value="Galactose-binding domain-like"/>
    <property type="match status" value="1"/>
</dbReference>
<evidence type="ECO:0000256" key="2">
    <source>
        <dbReference type="ARBA" id="ARBA00022889"/>
    </source>
</evidence>
<evidence type="ECO:0000259" key="3">
    <source>
        <dbReference type="PROSITE" id="PS50022"/>
    </source>
</evidence>
<keyword evidence="5" id="KW-1185">Reference proteome</keyword>
<dbReference type="AlphaFoldDB" id="F0ZM63"/>
<accession>F0ZM63</accession>
<evidence type="ECO:0000313" key="4">
    <source>
        <dbReference type="EMBL" id="EGC34973.1"/>
    </source>
</evidence>
<sequence>MSNQNLTGLVPVIYNAMVSLRTSTNYDGNHTAANCALFTRNDQSTDRDGSEAWCASVNDTNQYIIAGTDVLRTYVAITLQGRGDSDQWVTAYKLRYTADGVTWVDYRNGGSIQGNWDRNTPNTHFFDAPFRARSISLIPLSWQNHIALRMELYAKPFSTTFVQNGKVQTGEKSLLANGTLNAEVVVPVVFEEEFLRPPKISISFSKSETTVGQSYQTRYGVITRNVTNKGFDAVFQTTVATRVNNLIAEYIAISQE</sequence>
<dbReference type="InterPro" id="IPR052487">
    <property type="entry name" value="Galactose-binding_lectin"/>
</dbReference>
<keyword evidence="1" id="KW-0430">Lectin</keyword>
<dbReference type="PANTHER" id="PTHR46938:SF1">
    <property type="entry name" value="DISCOIDIN-1 SUBUNIT A-RELATED"/>
    <property type="match status" value="1"/>
</dbReference>
<dbReference type="GO" id="GO:0098636">
    <property type="term" value="C:protein complex involved in cell adhesion"/>
    <property type="evidence" value="ECO:0000318"/>
    <property type="project" value="GO_Central"/>
</dbReference>
<dbReference type="OrthoDB" id="5985199at2759"/>
<name>F0ZM63_DICPU</name>
<dbReference type="GeneID" id="10501916"/>
<dbReference type="EMBL" id="GL871076">
    <property type="protein sequence ID" value="EGC34973.1"/>
    <property type="molecule type" value="Genomic_DNA"/>
</dbReference>
<dbReference type="InterPro" id="IPR008979">
    <property type="entry name" value="Galactose-bd-like_sf"/>
</dbReference>
<reference evidence="5" key="1">
    <citation type="journal article" date="2011" name="Genome Biol.">
        <title>Comparative genomics of the social amoebae Dictyostelium discoideum and Dictyostelium purpureum.</title>
        <authorList>
            <consortium name="US DOE Joint Genome Institute (JGI-PGF)"/>
            <person name="Sucgang R."/>
            <person name="Kuo A."/>
            <person name="Tian X."/>
            <person name="Salerno W."/>
            <person name="Parikh A."/>
            <person name="Feasley C.L."/>
            <person name="Dalin E."/>
            <person name="Tu H."/>
            <person name="Huang E."/>
            <person name="Barry K."/>
            <person name="Lindquist E."/>
            <person name="Shapiro H."/>
            <person name="Bruce D."/>
            <person name="Schmutz J."/>
            <person name="Salamov A."/>
            <person name="Fey P."/>
            <person name="Gaudet P."/>
            <person name="Anjard C."/>
            <person name="Babu M.M."/>
            <person name="Basu S."/>
            <person name="Bushmanova Y."/>
            <person name="van der Wel H."/>
            <person name="Katoh-Kurasawa M."/>
            <person name="Dinh C."/>
            <person name="Coutinho P.M."/>
            <person name="Saito T."/>
            <person name="Elias M."/>
            <person name="Schaap P."/>
            <person name="Kay R.R."/>
            <person name="Henrissat B."/>
            <person name="Eichinger L."/>
            <person name="Rivero F."/>
            <person name="Putnam N.H."/>
            <person name="West C.M."/>
            <person name="Loomis W.F."/>
            <person name="Chisholm R.L."/>
            <person name="Shaulsky G."/>
            <person name="Strassmann J.E."/>
            <person name="Queller D.C."/>
            <person name="Kuspa A."/>
            <person name="Grigoriev I.V."/>
        </authorList>
    </citation>
    <scope>NUCLEOTIDE SEQUENCE [LARGE SCALE GENOMIC DNA]</scope>
    <source>
        <strain evidence="5">QSDP1</strain>
    </source>
</reference>
<dbReference type="GO" id="GO:0046871">
    <property type="term" value="F:N-acetylgalactosamine binding"/>
    <property type="evidence" value="ECO:0000318"/>
    <property type="project" value="GO_Central"/>
</dbReference>
<dbReference type="GO" id="GO:0009986">
    <property type="term" value="C:cell surface"/>
    <property type="evidence" value="ECO:0000318"/>
    <property type="project" value="GO_Central"/>
</dbReference>
<dbReference type="GO" id="GO:0030247">
    <property type="term" value="F:polysaccharide binding"/>
    <property type="evidence" value="ECO:0000318"/>
    <property type="project" value="GO_Central"/>
</dbReference>
<dbReference type="GO" id="GO:0007010">
    <property type="term" value="P:cytoskeleton organization"/>
    <property type="evidence" value="ECO:0007669"/>
    <property type="project" value="UniProtKB-ARBA"/>
</dbReference>
<dbReference type="CDD" id="cd00057">
    <property type="entry name" value="FA58C"/>
    <property type="match status" value="1"/>
</dbReference>
<dbReference type="KEGG" id="dpp:DICPUDRAFT_152743"/>
<dbReference type="InterPro" id="IPR019019">
    <property type="entry name" value="H-type_lectin_domain"/>
</dbReference>
<dbReference type="PANTHER" id="PTHR46938">
    <property type="entry name" value="DISCOIDIN-1 SUBUNIT A-RELATED-RELATED"/>
    <property type="match status" value="1"/>
</dbReference>
<dbReference type="Gene3D" id="2.60.40.2080">
    <property type="match status" value="1"/>
</dbReference>
<feature type="domain" description="F5/8 type C" evidence="3">
    <location>
        <begin position="2"/>
        <end position="155"/>
    </location>
</feature>
<dbReference type="InterPro" id="IPR000421">
    <property type="entry name" value="FA58C"/>
</dbReference>
<dbReference type="RefSeq" id="XP_003288498.1">
    <property type="nucleotide sequence ID" value="XM_003288450.1"/>
</dbReference>
<dbReference type="Pfam" id="PF09458">
    <property type="entry name" value="H_lectin"/>
    <property type="match status" value="1"/>
</dbReference>
<dbReference type="Proteomes" id="UP000001064">
    <property type="component" value="Unassembled WGS sequence"/>
</dbReference>
<dbReference type="Pfam" id="PF00754">
    <property type="entry name" value="F5_F8_type_C"/>
    <property type="match status" value="1"/>
</dbReference>
<dbReference type="PROSITE" id="PS50022">
    <property type="entry name" value="FA58C_3"/>
    <property type="match status" value="1"/>
</dbReference>